<feature type="compositionally biased region" description="Basic and acidic residues" evidence="1">
    <location>
        <begin position="323"/>
        <end position="343"/>
    </location>
</feature>
<evidence type="ECO:0000313" key="5">
    <source>
        <dbReference type="Proteomes" id="UP000528457"/>
    </source>
</evidence>
<evidence type="ECO:0000256" key="2">
    <source>
        <dbReference type="SAM" id="Phobius"/>
    </source>
</evidence>
<feature type="transmembrane region" description="Helical" evidence="2">
    <location>
        <begin position="188"/>
        <end position="206"/>
    </location>
</feature>
<feature type="domain" description="Zona occludens toxin N-terminal" evidence="3">
    <location>
        <begin position="2"/>
        <end position="177"/>
    </location>
</feature>
<name>A0A7X0N034_9GAMM</name>
<dbReference type="Gene3D" id="3.40.50.300">
    <property type="entry name" value="P-loop containing nucleotide triphosphate hydrolases"/>
    <property type="match status" value="1"/>
</dbReference>
<gene>
    <name evidence="4" type="ORF">HNR48_004162</name>
</gene>
<keyword evidence="2" id="KW-0812">Transmembrane</keyword>
<dbReference type="RefSeq" id="WP_166843580.1">
    <property type="nucleotide sequence ID" value="NZ_JAAONY010000005.1"/>
</dbReference>
<reference evidence="4 5" key="1">
    <citation type="submission" date="2020-08" db="EMBL/GenBank/DDBJ databases">
        <title>Genomic Encyclopedia of Type Strains, Phase IV (KMG-IV): sequencing the most valuable type-strain genomes for metagenomic binning, comparative biology and taxonomic classification.</title>
        <authorList>
            <person name="Goeker M."/>
        </authorList>
    </citation>
    <scope>NUCLEOTIDE SEQUENCE [LARGE SCALE GENOMIC DNA]</scope>
    <source>
        <strain evidence="4 5">DSM 22368</strain>
    </source>
</reference>
<keyword evidence="5" id="KW-1185">Reference proteome</keyword>
<sequence length="378" mass="43198">MLYQVTGTPGQGKTLNTIKFVNESKQFKDRPIYYFGIKDLDESFGWVELTEEEAFNWPELPSGSVIIFDEAYNVFPVRHASKKPPEHVKKLATHRHQGMDIILINQKISGQVDPFIKGLINEHHHYDRIFGSSAVNRFVWARCCDNPNSPSERKTANTVLCKLDKKYFGKYHSADQHTHTTQYPKGRIALLLGAIVLCIGMVYYTYVQLSPQPPTAPNQQQFNEGFADPASSPATVKDPADLTYAESYTPELEGMPWTAPVYRDVMQPVTYPKPNCVKWSDHDRPESTDKMKGCHCFSQQGTRMNVNEMLCKAIVAGGFFDVTKPDPDQESREGYRRSSRNDSEPSQGQLAAQEYRRRHPQTFFLNDRTRYRNLKSGQ</sequence>
<dbReference type="InParanoid" id="A0A7X0N034"/>
<proteinExistence type="predicted"/>
<dbReference type="EMBL" id="JACHHT010000005">
    <property type="protein sequence ID" value="MBB6523847.1"/>
    <property type="molecule type" value="Genomic_DNA"/>
</dbReference>
<keyword evidence="2" id="KW-0472">Membrane</keyword>
<feature type="region of interest" description="Disordered" evidence="1">
    <location>
        <begin position="214"/>
        <end position="234"/>
    </location>
</feature>
<dbReference type="AlphaFoldDB" id="A0A7X0N034"/>
<dbReference type="InterPro" id="IPR008900">
    <property type="entry name" value="Zot_N"/>
</dbReference>
<evidence type="ECO:0000256" key="1">
    <source>
        <dbReference type="SAM" id="MobiDB-lite"/>
    </source>
</evidence>
<dbReference type="Proteomes" id="UP000528457">
    <property type="component" value="Unassembled WGS sequence"/>
</dbReference>
<keyword evidence="2" id="KW-1133">Transmembrane helix</keyword>
<comment type="caution">
    <text evidence="4">The sequence shown here is derived from an EMBL/GenBank/DDBJ whole genome shotgun (WGS) entry which is preliminary data.</text>
</comment>
<evidence type="ECO:0000259" key="3">
    <source>
        <dbReference type="Pfam" id="PF05707"/>
    </source>
</evidence>
<feature type="region of interest" description="Disordered" evidence="1">
    <location>
        <begin position="322"/>
        <end position="378"/>
    </location>
</feature>
<dbReference type="Pfam" id="PF05707">
    <property type="entry name" value="Zot"/>
    <property type="match status" value="1"/>
</dbReference>
<protein>
    <recommendedName>
        <fullName evidence="3">Zona occludens toxin N-terminal domain-containing protein</fullName>
    </recommendedName>
</protein>
<evidence type="ECO:0000313" key="4">
    <source>
        <dbReference type="EMBL" id="MBB6523847.1"/>
    </source>
</evidence>
<accession>A0A7X0N034</accession>
<organism evidence="4 5">
    <name type="scientific">Pseudoteredinibacter isoporae</name>
    <dbReference type="NCBI Taxonomy" id="570281"/>
    <lineage>
        <taxon>Bacteria</taxon>
        <taxon>Pseudomonadati</taxon>
        <taxon>Pseudomonadota</taxon>
        <taxon>Gammaproteobacteria</taxon>
        <taxon>Cellvibrionales</taxon>
        <taxon>Cellvibrionaceae</taxon>
        <taxon>Pseudoteredinibacter</taxon>
    </lineage>
</organism>
<dbReference type="InterPro" id="IPR027417">
    <property type="entry name" value="P-loop_NTPase"/>
</dbReference>